<comment type="caution">
    <text evidence="4">The sequence shown here is derived from an EMBL/GenBank/DDBJ whole genome shotgun (WGS) entry which is preliminary data.</text>
</comment>
<dbReference type="Proteomes" id="UP000755667">
    <property type="component" value="Unassembled WGS sequence"/>
</dbReference>
<dbReference type="CDD" id="cd09019">
    <property type="entry name" value="galactose_mutarotase_like"/>
    <property type="match status" value="1"/>
</dbReference>
<gene>
    <name evidence="4" type="ORF">JQX41_10405</name>
    <name evidence="5" type="ORF">JQX48_08730</name>
</gene>
<dbReference type="InterPro" id="IPR047215">
    <property type="entry name" value="Galactose_mutarotase-like"/>
</dbReference>
<evidence type="ECO:0000256" key="1">
    <source>
        <dbReference type="ARBA" id="ARBA00006206"/>
    </source>
</evidence>
<proteinExistence type="inferred from homology"/>
<dbReference type="PANTHER" id="PTHR10091">
    <property type="entry name" value="ALDOSE-1-EPIMERASE"/>
    <property type="match status" value="1"/>
</dbReference>
<reference evidence="4 7" key="1">
    <citation type="submission" date="2021-01" db="EMBL/GenBank/DDBJ databases">
        <title>Diatom-associated Roseobacters Show Island Model of Population Structure.</title>
        <authorList>
            <person name="Qu L."/>
            <person name="Feng X."/>
            <person name="Chen Y."/>
            <person name="Li L."/>
            <person name="Wang X."/>
            <person name="Hu Z."/>
            <person name="Wang H."/>
            <person name="Luo H."/>
        </authorList>
    </citation>
    <scope>NUCLEOTIDE SEQUENCE</scope>
    <source>
        <strain evidence="5 7">CC28-63</strain>
        <strain evidence="4">CC28-69</strain>
    </source>
</reference>
<dbReference type="RefSeq" id="WP_085627728.1">
    <property type="nucleotide sequence ID" value="NZ_JAFBWU010000005.1"/>
</dbReference>
<evidence type="ECO:0000313" key="5">
    <source>
        <dbReference type="EMBL" id="MBM2417048.1"/>
    </source>
</evidence>
<evidence type="ECO:0000256" key="3">
    <source>
        <dbReference type="ARBA" id="ARBA00023277"/>
    </source>
</evidence>
<dbReference type="GO" id="GO:0033499">
    <property type="term" value="P:galactose catabolic process via UDP-galactose, Leloir pathway"/>
    <property type="evidence" value="ECO:0007669"/>
    <property type="project" value="TreeGrafter"/>
</dbReference>
<evidence type="ECO:0000313" key="4">
    <source>
        <dbReference type="EMBL" id="MBM2412715.1"/>
    </source>
</evidence>
<dbReference type="InterPro" id="IPR014718">
    <property type="entry name" value="GH-type_carb-bd"/>
</dbReference>
<dbReference type="GO" id="GO:0006006">
    <property type="term" value="P:glucose metabolic process"/>
    <property type="evidence" value="ECO:0007669"/>
    <property type="project" value="TreeGrafter"/>
</dbReference>
<dbReference type="Pfam" id="PF01263">
    <property type="entry name" value="Aldose_epim"/>
    <property type="match status" value="1"/>
</dbReference>
<name>A0A9Q2NXN4_9RHOB</name>
<dbReference type="GO" id="GO:0030246">
    <property type="term" value="F:carbohydrate binding"/>
    <property type="evidence" value="ECO:0007669"/>
    <property type="project" value="InterPro"/>
</dbReference>
<dbReference type="InterPro" id="IPR008183">
    <property type="entry name" value="Aldose_1/G6P_1-epimerase"/>
</dbReference>
<dbReference type="InterPro" id="IPR011013">
    <property type="entry name" value="Gal_mutarotase_sf_dom"/>
</dbReference>
<protein>
    <submittedName>
        <fullName evidence="4">Galactose mutarotase</fullName>
    </submittedName>
</protein>
<dbReference type="AlphaFoldDB" id="A0A9Q2NXN4"/>
<keyword evidence="7" id="KW-1185">Reference proteome</keyword>
<dbReference type="Gene3D" id="2.70.98.10">
    <property type="match status" value="1"/>
</dbReference>
<dbReference type="EMBL" id="JAFBXE010000005">
    <property type="protein sequence ID" value="MBM2412715.1"/>
    <property type="molecule type" value="Genomic_DNA"/>
</dbReference>
<comment type="similarity">
    <text evidence="1">Belongs to the aldose epimerase family.</text>
</comment>
<dbReference type="PANTHER" id="PTHR10091:SF0">
    <property type="entry name" value="GALACTOSE MUTAROTASE"/>
    <property type="match status" value="1"/>
</dbReference>
<accession>A0A9Q2NXN4</accession>
<keyword evidence="3" id="KW-0119">Carbohydrate metabolism</keyword>
<keyword evidence="2" id="KW-0413">Isomerase</keyword>
<evidence type="ECO:0000313" key="6">
    <source>
        <dbReference type="Proteomes" id="UP000755667"/>
    </source>
</evidence>
<dbReference type="GeneID" id="62639466"/>
<evidence type="ECO:0000256" key="2">
    <source>
        <dbReference type="ARBA" id="ARBA00023235"/>
    </source>
</evidence>
<dbReference type="GO" id="GO:0004034">
    <property type="term" value="F:aldose 1-epimerase activity"/>
    <property type="evidence" value="ECO:0007669"/>
    <property type="project" value="TreeGrafter"/>
</dbReference>
<dbReference type="EMBL" id="JAFBXF010000005">
    <property type="protein sequence ID" value="MBM2417048.1"/>
    <property type="molecule type" value="Genomic_DNA"/>
</dbReference>
<organism evidence="4 6">
    <name type="scientific">Marivita cryptomonadis</name>
    <dbReference type="NCBI Taxonomy" id="505252"/>
    <lineage>
        <taxon>Bacteria</taxon>
        <taxon>Pseudomonadati</taxon>
        <taxon>Pseudomonadota</taxon>
        <taxon>Alphaproteobacteria</taxon>
        <taxon>Rhodobacterales</taxon>
        <taxon>Roseobacteraceae</taxon>
        <taxon>Marivita</taxon>
    </lineage>
</organism>
<sequence length="310" mass="33567">MEQITSHVLRDADTEVTVLSMGCAVMDWRVADRPVVLGYAEPEHYRHNPASMGAVCGRVVNRISGARFDLNGVSYDLPANASPHHLHGGPGGLGRCNWRMSPDGDRAVEFRLLSTDGDQGYPGNVAFRVVLRLRGGCLTWDMEGVPDRMTPINLAQHVYFNLAGHGTVAEHYVQVAADQYTPTAQDLVPLGTIEPVEGTAYDFRRPVRLGDGDGWDGNLVLTSDADPAAEVTGPDGLELRLWTDRPGLQVYTSNSLARHLPEGPGAAHGRFAGLCLEAQDFPNAVNVPAFPSILCTPDAPYQQMTSIEIL</sequence>
<dbReference type="OrthoDB" id="9779408at2"/>
<dbReference type="SUPFAM" id="SSF74650">
    <property type="entry name" value="Galactose mutarotase-like"/>
    <property type="match status" value="1"/>
</dbReference>
<dbReference type="Proteomes" id="UP000809440">
    <property type="component" value="Unassembled WGS sequence"/>
</dbReference>
<evidence type="ECO:0000313" key="7">
    <source>
        <dbReference type="Proteomes" id="UP000809440"/>
    </source>
</evidence>